<organism evidence="2 3">
    <name type="scientific">Eumeta variegata</name>
    <name type="common">Bagworm moth</name>
    <name type="synonym">Eumeta japonica</name>
    <dbReference type="NCBI Taxonomy" id="151549"/>
    <lineage>
        <taxon>Eukaryota</taxon>
        <taxon>Metazoa</taxon>
        <taxon>Ecdysozoa</taxon>
        <taxon>Arthropoda</taxon>
        <taxon>Hexapoda</taxon>
        <taxon>Insecta</taxon>
        <taxon>Pterygota</taxon>
        <taxon>Neoptera</taxon>
        <taxon>Endopterygota</taxon>
        <taxon>Lepidoptera</taxon>
        <taxon>Glossata</taxon>
        <taxon>Ditrysia</taxon>
        <taxon>Tineoidea</taxon>
        <taxon>Psychidae</taxon>
        <taxon>Oiketicinae</taxon>
        <taxon>Eumeta</taxon>
    </lineage>
</organism>
<reference evidence="2 3" key="1">
    <citation type="journal article" date="2019" name="Commun. Biol.">
        <title>The bagworm genome reveals a unique fibroin gene that provides high tensile strength.</title>
        <authorList>
            <person name="Kono N."/>
            <person name="Nakamura H."/>
            <person name="Ohtoshi R."/>
            <person name="Tomita M."/>
            <person name="Numata K."/>
            <person name="Arakawa K."/>
        </authorList>
    </citation>
    <scope>NUCLEOTIDE SEQUENCE [LARGE SCALE GENOMIC DNA]</scope>
</reference>
<evidence type="ECO:0000256" key="1">
    <source>
        <dbReference type="SAM" id="Phobius"/>
    </source>
</evidence>
<keyword evidence="1" id="KW-0812">Transmembrane</keyword>
<name>A0A4C1UQS1_EUMVA</name>
<keyword evidence="1" id="KW-1133">Transmembrane helix</keyword>
<protein>
    <submittedName>
        <fullName evidence="2">Uncharacterized protein</fullName>
    </submittedName>
</protein>
<keyword evidence="3" id="KW-1185">Reference proteome</keyword>
<feature type="transmembrane region" description="Helical" evidence="1">
    <location>
        <begin position="91"/>
        <end position="116"/>
    </location>
</feature>
<evidence type="ECO:0000313" key="3">
    <source>
        <dbReference type="Proteomes" id="UP000299102"/>
    </source>
</evidence>
<dbReference type="EMBL" id="BGZK01000205">
    <property type="protein sequence ID" value="GBP28326.1"/>
    <property type="molecule type" value="Genomic_DNA"/>
</dbReference>
<keyword evidence="1" id="KW-0472">Membrane</keyword>
<sequence length="169" mass="19054">MTSLKSDFGIASHFDSSHAINLNFSPTLDSDLSSVLHFELSWFRFRSRQPYYAKAEIDFDFEIDLRVQLVGTDLMMEPEGRQRNSIMEQHILAVFGLVEIVLKCTLLVIVFLGLMIQPKADAIGGRIRVAGASDDAATAYSRDELRSQSKRHIQLRARSAGLRSHRGIE</sequence>
<accession>A0A4C1UQS1</accession>
<evidence type="ECO:0000313" key="2">
    <source>
        <dbReference type="EMBL" id="GBP28326.1"/>
    </source>
</evidence>
<gene>
    <name evidence="2" type="ORF">EVAR_11788_1</name>
</gene>
<dbReference type="Proteomes" id="UP000299102">
    <property type="component" value="Unassembled WGS sequence"/>
</dbReference>
<dbReference type="OrthoDB" id="7339153at2759"/>
<dbReference type="AlphaFoldDB" id="A0A4C1UQS1"/>
<proteinExistence type="predicted"/>
<comment type="caution">
    <text evidence="2">The sequence shown here is derived from an EMBL/GenBank/DDBJ whole genome shotgun (WGS) entry which is preliminary data.</text>
</comment>